<dbReference type="AlphaFoldDB" id="A0A8K0CLG9"/>
<comment type="caution">
    <text evidence="5">The sequence shown here is derived from an EMBL/GenBank/DDBJ whole genome shotgun (WGS) entry which is preliminary data.</text>
</comment>
<organism evidence="5 6">
    <name type="scientific">Ignelater luminosus</name>
    <name type="common">Cucubano</name>
    <name type="synonym">Pyrophorus luminosus</name>
    <dbReference type="NCBI Taxonomy" id="2038154"/>
    <lineage>
        <taxon>Eukaryota</taxon>
        <taxon>Metazoa</taxon>
        <taxon>Ecdysozoa</taxon>
        <taxon>Arthropoda</taxon>
        <taxon>Hexapoda</taxon>
        <taxon>Insecta</taxon>
        <taxon>Pterygota</taxon>
        <taxon>Neoptera</taxon>
        <taxon>Endopterygota</taxon>
        <taxon>Coleoptera</taxon>
        <taxon>Polyphaga</taxon>
        <taxon>Elateriformia</taxon>
        <taxon>Elateroidea</taxon>
        <taxon>Elateridae</taxon>
        <taxon>Agrypninae</taxon>
        <taxon>Pyrophorini</taxon>
        <taxon>Ignelater</taxon>
    </lineage>
</organism>
<dbReference type="Pfam" id="PF05649">
    <property type="entry name" value="Peptidase_M13_N"/>
    <property type="match status" value="1"/>
</dbReference>
<dbReference type="GO" id="GO:0005886">
    <property type="term" value="C:plasma membrane"/>
    <property type="evidence" value="ECO:0007669"/>
    <property type="project" value="UniProtKB-SubCell"/>
</dbReference>
<gene>
    <name evidence="5" type="ORF">ILUMI_20158</name>
</gene>
<keyword evidence="3" id="KW-0472">Membrane</keyword>
<dbReference type="Gene3D" id="1.10.1380.10">
    <property type="entry name" value="Neutral endopeptidase , domain2"/>
    <property type="match status" value="1"/>
</dbReference>
<dbReference type="OrthoDB" id="7613900at2759"/>
<accession>A0A8K0CLG9</accession>
<dbReference type="PROSITE" id="PS51885">
    <property type="entry name" value="NEPRILYSIN"/>
    <property type="match status" value="1"/>
</dbReference>
<evidence type="ECO:0000259" key="4">
    <source>
        <dbReference type="Pfam" id="PF05649"/>
    </source>
</evidence>
<dbReference type="GO" id="GO:0016485">
    <property type="term" value="P:protein processing"/>
    <property type="evidence" value="ECO:0007669"/>
    <property type="project" value="TreeGrafter"/>
</dbReference>
<dbReference type="Gene3D" id="3.40.390.10">
    <property type="entry name" value="Collagenase (Catalytic Domain)"/>
    <property type="match status" value="1"/>
</dbReference>
<evidence type="ECO:0000256" key="1">
    <source>
        <dbReference type="ARBA" id="ARBA00004401"/>
    </source>
</evidence>
<dbReference type="InterPro" id="IPR008753">
    <property type="entry name" value="Peptidase_M13_N"/>
</dbReference>
<dbReference type="InterPro" id="IPR000718">
    <property type="entry name" value="Peptidase_M13"/>
</dbReference>
<protein>
    <recommendedName>
        <fullName evidence="4">Peptidase M13 N-terminal domain-containing protein</fullName>
    </recommendedName>
</protein>
<feature type="transmembrane region" description="Helical" evidence="3">
    <location>
        <begin position="21"/>
        <end position="44"/>
    </location>
</feature>
<dbReference type="InterPro" id="IPR024079">
    <property type="entry name" value="MetalloPept_cat_dom_sf"/>
</dbReference>
<evidence type="ECO:0000256" key="2">
    <source>
        <dbReference type="ARBA" id="ARBA00007357"/>
    </source>
</evidence>
<comment type="subcellular location">
    <subcellularLocation>
        <location evidence="1">Cell membrane</location>
        <topology evidence="1">Single-pass type II membrane protein</topology>
    </subcellularLocation>
</comment>
<sequence length="679" mass="79148">MPPVNSRGPSNKGCWKNRPKLKIALTILIPSILLLIIILLAVYIKSGGGFCNTDPCIQQTNKLKRGMNLDINPCDDFYQFVCGNVFKDSSRKNFYVETNETVNRDLLKLYKEEIKDSEHKMVKIAKGLFQKCLNVEDIEKDDLASIKDAIKDVGGWPVLDSENNKFDWVKATYTLRELGYPFSVFINVDVTRVLENKEKYYLKITIPEEVNEKNSEAVEIMVKVANLFGAKHQDLVQREMRDVHEFSQKVSFQHYGYKSRENYTVEQFQKEYEQRNYAPFNWLEFLNKLVGPQIAISPKDYVSIADPHSVRDWIKFISTTSERTVGNYMIWKVIQAQLPYLPQRIQNIMKYSTNSTREEFCLEQTNKRFLPSPIEVINTRNLLPDKERKQVQKIFLDIKSEFLSLLKKTNWMNGEDKRKVTENIKNLTLIYGLPGDYFSDGILDDMDVDLVQRKGNSFLDYLAQANRNYQTTIFKQITLPASKNTMSRMYLKSEGTFPFYYERAENEFFVATKFSYYLRSDTPMYFRYSSLGAIFHIYLIASLTEYDFEFGWLQQQLSQQTRNATEEIFRCVKNQTQKYNVSQMGIVGGLSVSTIERSTYIAYGKWIRSNGEEKLPGTSYTSPQLFWIAGTYCHIPSSHYDYPMFNDVNYYSNVTLVSRLINPFFARDFDCPAVKCPLL</sequence>
<dbReference type="PANTHER" id="PTHR11733:SF240">
    <property type="entry name" value="GH14155P-RELATED"/>
    <property type="match status" value="1"/>
</dbReference>
<keyword evidence="6" id="KW-1185">Reference proteome</keyword>
<dbReference type="Proteomes" id="UP000801492">
    <property type="component" value="Unassembled WGS sequence"/>
</dbReference>
<reference evidence="5" key="1">
    <citation type="submission" date="2019-08" db="EMBL/GenBank/DDBJ databases">
        <title>The genome of the North American firefly Photinus pyralis.</title>
        <authorList>
            <consortium name="Photinus pyralis genome working group"/>
            <person name="Fallon T.R."/>
            <person name="Sander Lower S.E."/>
            <person name="Weng J.-K."/>
        </authorList>
    </citation>
    <scope>NUCLEOTIDE SEQUENCE</scope>
    <source>
        <strain evidence="5">TRF0915ILg1</strain>
        <tissue evidence="5">Whole body</tissue>
    </source>
</reference>
<dbReference type="SUPFAM" id="SSF55486">
    <property type="entry name" value="Metalloproteases ('zincins'), catalytic domain"/>
    <property type="match status" value="1"/>
</dbReference>
<feature type="domain" description="Peptidase M13 N-terminal" evidence="4">
    <location>
        <begin position="73"/>
        <end position="434"/>
    </location>
</feature>
<dbReference type="PANTHER" id="PTHR11733">
    <property type="entry name" value="ZINC METALLOPROTEASE FAMILY M13 NEPRILYSIN-RELATED"/>
    <property type="match status" value="1"/>
</dbReference>
<keyword evidence="3" id="KW-0812">Transmembrane</keyword>
<proteinExistence type="inferred from homology"/>
<keyword evidence="3" id="KW-1133">Transmembrane helix</keyword>
<dbReference type="InterPro" id="IPR042089">
    <property type="entry name" value="Peptidase_M13_dom_2"/>
</dbReference>
<name>A0A8K0CLG9_IGNLU</name>
<dbReference type="GO" id="GO:0004222">
    <property type="term" value="F:metalloendopeptidase activity"/>
    <property type="evidence" value="ECO:0007669"/>
    <property type="project" value="InterPro"/>
</dbReference>
<comment type="similarity">
    <text evidence="2">Belongs to the peptidase M13 family.</text>
</comment>
<evidence type="ECO:0000313" key="5">
    <source>
        <dbReference type="EMBL" id="KAF2886015.1"/>
    </source>
</evidence>
<evidence type="ECO:0000313" key="6">
    <source>
        <dbReference type="Proteomes" id="UP000801492"/>
    </source>
</evidence>
<dbReference type="EMBL" id="VTPC01088909">
    <property type="protein sequence ID" value="KAF2886015.1"/>
    <property type="molecule type" value="Genomic_DNA"/>
</dbReference>
<evidence type="ECO:0000256" key="3">
    <source>
        <dbReference type="SAM" id="Phobius"/>
    </source>
</evidence>